<feature type="compositionally biased region" description="Low complexity" evidence="1">
    <location>
        <begin position="27"/>
        <end position="49"/>
    </location>
</feature>
<feature type="region of interest" description="Disordered" evidence="1">
    <location>
        <begin position="1"/>
        <end position="49"/>
    </location>
</feature>
<proteinExistence type="predicted"/>
<accession>X0TTV9</accession>
<evidence type="ECO:0000313" key="2">
    <source>
        <dbReference type="EMBL" id="GAF96669.1"/>
    </source>
</evidence>
<reference evidence="2" key="1">
    <citation type="journal article" date="2014" name="Front. Microbiol.">
        <title>High frequency of phylogenetically diverse reductive dehalogenase-homologous genes in deep subseafloor sedimentary metagenomes.</title>
        <authorList>
            <person name="Kawai M."/>
            <person name="Futagami T."/>
            <person name="Toyoda A."/>
            <person name="Takaki Y."/>
            <person name="Nishi S."/>
            <person name="Hori S."/>
            <person name="Arai W."/>
            <person name="Tsubouchi T."/>
            <person name="Morono Y."/>
            <person name="Uchiyama I."/>
            <person name="Ito T."/>
            <person name="Fujiyama A."/>
            <person name="Inagaki F."/>
            <person name="Takami H."/>
        </authorList>
    </citation>
    <scope>NUCLEOTIDE SEQUENCE</scope>
    <source>
        <strain evidence="2">Expedition CK06-06</strain>
    </source>
</reference>
<dbReference type="AlphaFoldDB" id="X0TTV9"/>
<comment type="caution">
    <text evidence="2">The sequence shown here is derived from an EMBL/GenBank/DDBJ whole genome shotgun (WGS) entry which is preliminary data.</text>
</comment>
<evidence type="ECO:0000256" key="1">
    <source>
        <dbReference type="SAM" id="MobiDB-lite"/>
    </source>
</evidence>
<protein>
    <submittedName>
        <fullName evidence="2">Uncharacterized protein</fullName>
    </submittedName>
</protein>
<sequence>MGQFQFGPFGTWGPKSGPGDAADPPYSIGSDSSWGQGGSQSQNTGSSFGMQFPDSVWGAQVPFFENLYSQANQMMMGGGNQGQAQGLFEQGLQGFNQMMNPGVNPHLEAYAGDVQQNFTDNILPGIRRDAGGRGMVGGTRQGVAEGVAGGYANRDITNMASKLYGEDMNRMLGAMGMMPQYGAFGMSIPWFGMNQMAGIMGSPTVLGGGGIQGSQTQG</sequence>
<feature type="non-terminal residue" evidence="2">
    <location>
        <position position="218"/>
    </location>
</feature>
<name>X0TTV9_9ZZZZ</name>
<gene>
    <name evidence="2" type="ORF">S01H1_19770</name>
</gene>
<dbReference type="EMBL" id="BARS01010724">
    <property type="protein sequence ID" value="GAF96669.1"/>
    <property type="molecule type" value="Genomic_DNA"/>
</dbReference>
<organism evidence="2">
    <name type="scientific">marine sediment metagenome</name>
    <dbReference type="NCBI Taxonomy" id="412755"/>
    <lineage>
        <taxon>unclassified sequences</taxon>
        <taxon>metagenomes</taxon>
        <taxon>ecological metagenomes</taxon>
    </lineage>
</organism>